<accession>A0A8J7FCY8</accession>
<dbReference type="AlphaFoldDB" id="A0A8J7FCY8"/>
<dbReference type="RefSeq" id="WP_193953333.1">
    <property type="nucleotide sequence ID" value="NZ_JADEYS010000010.1"/>
</dbReference>
<organism evidence="2 3">
    <name type="scientific">Pontibacterium sinense</name>
    <dbReference type="NCBI Taxonomy" id="2781979"/>
    <lineage>
        <taxon>Bacteria</taxon>
        <taxon>Pseudomonadati</taxon>
        <taxon>Pseudomonadota</taxon>
        <taxon>Gammaproteobacteria</taxon>
        <taxon>Oceanospirillales</taxon>
        <taxon>Oceanospirillaceae</taxon>
        <taxon>Pontibacterium</taxon>
    </lineage>
</organism>
<comment type="caution">
    <text evidence="2">The sequence shown here is derived from an EMBL/GenBank/DDBJ whole genome shotgun (WGS) entry which is preliminary data.</text>
</comment>
<reference evidence="2" key="1">
    <citation type="submission" date="2020-10" db="EMBL/GenBank/DDBJ databases">
        <title>Bacterium isolated from coastal waters sediment.</title>
        <authorList>
            <person name="Chen R.-J."/>
            <person name="Lu D.-C."/>
            <person name="Zhu K.-L."/>
            <person name="Du Z.-J."/>
        </authorList>
    </citation>
    <scope>NUCLEOTIDE SEQUENCE</scope>
    <source>
        <strain evidence="2">N1Y112</strain>
    </source>
</reference>
<dbReference type="EMBL" id="JADEYS010000010">
    <property type="protein sequence ID" value="MBE9397777.1"/>
    <property type="molecule type" value="Genomic_DNA"/>
</dbReference>
<proteinExistence type="predicted"/>
<name>A0A8J7FCY8_9GAMM</name>
<evidence type="ECO:0000256" key="1">
    <source>
        <dbReference type="SAM" id="Coils"/>
    </source>
</evidence>
<keyword evidence="1" id="KW-0175">Coiled coil</keyword>
<evidence type="ECO:0000313" key="2">
    <source>
        <dbReference type="EMBL" id="MBE9397777.1"/>
    </source>
</evidence>
<sequence length="163" mass="19326">MNAFERLLEKKLAEIAEYERKISKAQEEVAIYKEQQEKYQAIIEILVSKEEELEKVMTEHSEQKEKEELLKDNIKNRIEKFIAFSEVEDMKKRMLKLIRTKNSVNKSEFHDIQRKIEAVVDKMKDAGFVSRGLYYLTSVNYNRVDKFDLSKASKEELITLIEA</sequence>
<feature type="coiled-coil region" evidence="1">
    <location>
        <begin position="1"/>
        <end position="77"/>
    </location>
</feature>
<gene>
    <name evidence="2" type="ORF">IOQ59_10960</name>
</gene>
<protein>
    <submittedName>
        <fullName evidence="2">Uncharacterized protein</fullName>
    </submittedName>
</protein>
<evidence type="ECO:0000313" key="3">
    <source>
        <dbReference type="Proteomes" id="UP000640333"/>
    </source>
</evidence>
<keyword evidence="3" id="KW-1185">Reference proteome</keyword>
<dbReference type="Proteomes" id="UP000640333">
    <property type="component" value="Unassembled WGS sequence"/>
</dbReference>